<dbReference type="Proteomes" id="UP000036947">
    <property type="component" value="Unassembled WGS sequence"/>
</dbReference>
<evidence type="ECO:0000313" key="3">
    <source>
        <dbReference type="EMBL" id="KND92649.1"/>
    </source>
</evidence>
<dbReference type="GO" id="GO:0016020">
    <property type="term" value="C:membrane"/>
    <property type="evidence" value="ECO:0007669"/>
    <property type="project" value="TreeGrafter"/>
</dbReference>
<proteinExistence type="predicted"/>
<feature type="domain" description="AB hydrolase-1" evidence="2">
    <location>
        <begin position="38"/>
        <end position="232"/>
    </location>
</feature>
<dbReference type="InterPro" id="IPR000073">
    <property type="entry name" value="AB_hydrolase_1"/>
</dbReference>
<reference evidence="3 4" key="1">
    <citation type="journal article" date="2015" name="BMC Genomics">
        <title>The genome of the truffle-parasite Tolypocladium ophioglossoides and the evolution of antifungal peptaibiotics.</title>
        <authorList>
            <person name="Quandt C.A."/>
            <person name="Bushley K.E."/>
            <person name="Spatafora J.W."/>
        </authorList>
    </citation>
    <scope>NUCLEOTIDE SEQUENCE [LARGE SCALE GENOMIC DNA]</scope>
    <source>
        <strain evidence="3 4">CBS 100239</strain>
    </source>
</reference>
<dbReference type="STRING" id="1163406.A0A0L0NF40"/>
<dbReference type="PANTHER" id="PTHR43798:SF33">
    <property type="entry name" value="HYDROLASE, PUTATIVE (AFU_ORTHOLOGUE AFUA_2G14860)-RELATED"/>
    <property type="match status" value="1"/>
</dbReference>
<keyword evidence="4" id="KW-1185">Reference proteome</keyword>
<evidence type="ECO:0000259" key="2">
    <source>
        <dbReference type="Pfam" id="PF12697"/>
    </source>
</evidence>
<name>A0A0L0NF40_TOLOC</name>
<evidence type="ECO:0000256" key="1">
    <source>
        <dbReference type="SAM" id="MobiDB-lite"/>
    </source>
</evidence>
<feature type="region of interest" description="Disordered" evidence="1">
    <location>
        <begin position="1"/>
        <end position="22"/>
    </location>
</feature>
<gene>
    <name evidence="3" type="ORF">TOPH_02669</name>
</gene>
<dbReference type="PANTHER" id="PTHR43798">
    <property type="entry name" value="MONOACYLGLYCEROL LIPASE"/>
    <property type="match status" value="1"/>
</dbReference>
<dbReference type="EMBL" id="LFRF01000005">
    <property type="protein sequence ID" value="KND92649.1"/>
    <property type="molecule type" value="Genomic_DNA"/>
</dbReference>
<accession>A0A0L0NF40</accession>
<dbReference type="InterPro" id="IPR050266">
    <property type="entry name" value="AB_hydrolase_sf"/>
</dbReference>
<organism evidence="3 4">
    <name type="scientific">Tolypocladium ophioglossoides (strain CBS 100239)</name>
    <name type="common">Snaketongue truffleclub</name>
    <name type="synonym">Elaphocordyceps ophioglossoides</name>
    <dbReference type="NCBI Taxonomy" id="1163406"/>
    <lineage>
        <taxon>Eukaryota</taxon>
        <taxon>Fungi</taxon>
        <taxon>Dikarya</taxon>
        <taxon>Ascomycota</taxon>
        <taxon>Pezizomycotina</taxon>
        <taxon>Sordariomycetes</taxon>
        <taxon>Hypocreomycetidae</taxon>
        <taxon>Hypocreales</taxon>
        <taxon>Ophiocordycipitaceae</taxon>
        <taxon>Tolypocladium</taxon>
    </lineage>
</organism>
<comment type="caution">
    <text evidence="3">The sequence shown here is derived from an EMBL/GenBank/DDBJ whole genome shotgun (WGS) entry which is preliminary data.</text>
</comment>
<dbReference type="OrthoDB" id="2498029at2759"/>
<protein>
    <submittedName>
        <fullName evidence="3">Lipase 3</fullName>
    </submittedName>
</protein>
<dbReference type="Pfam" id="PF12697">
    <property type="entry name" value="Abhydrolase_6"/>
    <property type="match status" value="1"/>
</dbReference>
<evidence type="ECO:0000313" key="4">
    <source>
        <dbReference type="Proteomes" id="UP000036947"/>
    </source>
</evidence>
<dbReference type="Gene3D" id="3.40.50.1820">
    <property type="entry name" value="alpha/beta hydrolase"/>
    <property type="match status" value="1"/>
</dbReference>
<dbReference type="AlphaFoldDB" id="A0A0L0NF40"/>
<dbReference type="InterPro" id="IPR029058">
    <property type="entry name" value="AB_hydrolase_fold"/>
</dbReference>
<sequence length="290" mass="31093">MGASLADAPPPVSKETQQAPKPDELWHLSLNDSASETIVLLHGLGSSHDEWMLVWPHLTGYHLLVPDLPGHSNSAHLAPASIPAQAAQVVALIRDHAHGGTAHVVGLSMGGFVALETARTQPELARCVFATGCAPFAGWRLGAARHTGLLGALRTGFDMLPVRLCDWVSDTAWAAQGMVVPDELRRELKRNSSAELLKEVFSSIVLLEAEALQDVKVRTLAVAGGKGDDVEATRRQGALLEQGCEESKAVVVQQAVHPWDLQLPEVFAGGITAWIEGRALPEEYEDLSQK</sequence>
<dbReference type="SUPFAM" id="SSF53474">
    <property type="entry name" value="alpha/beta-Hydrolases"/>
    <property type="match status" value="1"/>
</dbReference>